<dbReference type="EMBL" id="JAQRFI010000003">
    <property type="protein sequence ID" value="MDC9588210.1"/>
    <property type="molecule type" value="Genomic_DNA"/>
</dbReference>
<comment type="caution">
    <text evidence="1">The sequence shown here is derived from an EMBL/GenBank/DDBJ whole genome shotgun (WGS) entry which is preliminary data.</text>
</comment>
<gene>
    <name evidence="1" type="ORF">PSI23_02485</name>
</gene>
<dbReference type="RefSeq" id="WP_273553578.1">
    <property type="nucleotide sequence ID" value="NZ_JAQRFI010000003.1"/>
</dbReference>
<protein>
    <submittedName>
        <fullName evidence="1">Uncharacterized protein</fullName>
    </submittedName>
</protein>
<proteinExistence type="predicted"/>
<evidence type="ECO:0000313" key="2">
    <source>
        <dbReference type="Proteomes" id="UP001217178"/>
    </source>
</evidence>
<name>A0ABT5LEG1_9GAMM</name>
<reference evidence="1 2" key="1">
    <citation type="submission" date="2023-02" db="EMBL/GenBank/DDBJ databases">
        <title>Entomopathogenic bacteria.</title>
        <authorList>
            <person name="Machado R.A."/>
        </authorList>
    </citation>
    <scope>NUCLEOTIDE SEQUENCE [LARGE SCALE GENOMIC DNA]</scope>
    <source>
        <strain evidence="1 2">XENO-10</strain>
    </source>
</reference>
<evidence type="ECO:0000313" key="1">
    <source>
        <dbReference type="EMBL" id="MDC9588210.1"/>
    </source>
</evidence>
<sequence length="70" mass="8300">MMEKNITWERGEYWLATDKRKIDIHFIHSELTQLFLACGIEFDRVKIAIENSICFALFHRDKEIGIALVM</sequence>
<organism evidence="1 2">
    <name type="scientific">Xenorhabdus yunnanensis</name>
    <dbReference type="NCBI Taxonomy" id="3025878"/>
    <lineage>
        <taxon>Bacteria</taxon>
        <taxon>Pseudomonadati</taxon>
        <taxon>Pseudomonadota</taxon>
        <taxon>Gammaproteobacteria</taxon>
        <taxon>Enterobacterales</taxon>
        <taxon>Morganellaceae</taxon>
        <taxon>Xenorhabdus</taxon>
    </lineage>
</organism>
<keyword evidence="2" id="KW-1185">Reference proteome</keyword>
<dbReference type="Proteomes" id="UP001217178">
    <property type="component" value="Unassembled WGS sequence"/>
</dbReference>
<accession>A0ABT5LEG1</accession>